<feature type="domain" description="Phosphatidylinositol N-acetylglucosaminyltransferase subunit H conserved" evidence="3">
    <location>
        <begin position="3"/>
        <end position="68"/>
    </location>
</feature>
<dbReference type="GO" id="GO:0016740">
    <property type="term" value="F:transferase activity"/>
    <property type="evidence" value="ECO:0007669"/>
    <property type="project" value="UniProtKB-KW"/>
</dbReference>
<comment type="pathway">
    <text evidence="1">Glycolipid biosynthesis; glycosylphosphatidylinositol-anchor biosynthesis.</text>
</comment>
<dbReference type="GO" id="GO:0006506">
    <property type="term" value="P:GPI anchor biosynthetic process"/>
    <property type="evidence" value="ECO:0007669"/>
    <property type="project" value="InterPro"/>
</dbReference>
<dbReference type="InterPro" id="IPR044215">
    <property type="entry name" value="PIG-H"/>
</dbReference>
<evidence type="ECO:0000313" key="4">
    <source>
        <dbReference type="EMBL" id="CED82202.1"/>
    </source>
</evidence>
<comment type="similarity">
    <text evidence="2">Belongs to the PIGH family.</text>
</comment>
<dbReference type="InterPro" id="IPR019328">
    <property type="entry name" value="PIGH-H_dom"/>
</dbReference>
<dbReference type="PANTHER" id="PTHR15231">
    <property type="entry name" value="PHOSPHATIDYLINOSITOL N-ACETYLGLUCOSAMINYLTRANSFERASE SUBUNIT H"/>
    <property type="match status" value="1"/>
</dbReference>
<dbReference type="Pfam" id="PF10181">
    <property type="entry name" value="PIG-H"/>
    <property type="match status" value="1"/>
</dbReference>
<dbReference type="EMBL" id="LN483124">
    <property type="protein sequence ID" value="CED82202.1"/>
    <property type="molecule type" value="Genomic_DNA"/>
</dbReference>
<dbReference type="AlphaFoldDB" id="A0A0F7SJG0"/>
<proteinExistence type="inferred from homology"/>
<reference evidence="4" key="1">
    <citation type="submission" date="2014-08" db="EMBL/GenBank/DDBJ databases">
        <authorList>
            <person name="Sharma Rahul"/>
            <person name="Thines Marco"/>
        </authorList>
    </citation>
    <scope>NUCLEOTIDE SEQUENCE</scope>
</reference>
<sequence length="92" mass="10443">MPIPNLGILLTSRSRSLLAPTPIENERLFIPMEDVEHIVINEALSRFSVIGFLEILRRKGREHIVVFPTLLPPTKSIIPIYQDLQIIISSKS</sequence>
<accession>A0A0F7SJG0</accession>
<keyword evidence="4" id="KW-0808">Transferase</keyword>
<protein>
    <submittedName>
        <fullName evidence="4">GPI-GlcNAc transferase complex, PIG-H component, conserved domain</fullName>
    </submittedName>
</protein>
<dbReference type="PANTHER" id="PTHR15231:SF1">
    <property type="entry name" value="PHOSPHATIDYLINOSITOL N-ACETYLGLUCOSAMINYLTRANSFERASE SUBUNIT H"/>
    <property type="match status" value="1"/>
</dbReference>
<dbReference type="GO" id="GO:0000506">
    <property type="term" value="C:glycosylphosphatidylinositol-N-acetylglucosaminyltransferase (GPI-GnT) complex"/>
    <property type="evidence" value="ECO:0007669"/>
    <property type="project" value="InterPro"/>
</dbReference>
<organism evidence="4">
    <name type="scientific">Phaffia rhodozyma</name>
    <name type="common">Yeast</name>
    <name type="synonym">Xanthophyllomyces dendrorhous</name>
    <dbReference type="NCBI Taxonomy" id="264483"/>
    <lineage>
        <taxon>Eukaryota</taxon>
        <taxon>Fungi</taxon>
        <taxon>Dikarya</taxon>
        <taxon>Basidiomycota</taxon>
        <taxon>Agaricomycotina</taxon>
        <taxon>Tremellomycetes</taxon>
        <taxon>Cystofilobasidiales</taxon>
        <taxon>Mrakiaceae</taxon>
        <taxon>Phaffia</taxon>
    </lineage>
</organism>
<evidence type="ECO:0000259" key="3">
    <source>
        <dbReference type="Pfam" id="PF10181"/>
    </source>
</evidence>
<name>A0A0F7SJG0_PHARH</name>
<evidence type="ECO:0000256" key="1">
    <source>
        <dbReference type="ARBA" id="ARBA00004687"/>
    </source>
</evidence>
<evidence type="ECO:0000256" key="2">
    <source>
        <dbReference type="ARBA" id="ARBA00009610"/>
    </source>
</evidence>